<evidence type="ECO:0000313" key="1">
    <source>
        <dbReference type="EMBL" id="GMR56225.1"/>
    </source>
</evidence>
<protein>
    <recommendedName>
        <fullName evidence="3">Tetratricopeptide repeat-containing protein</fullName>
    </recommendedName>
</protein>
<evidence type="ECO:0008006" key="3">
    <source>
        <dbReference type="Google" id="ProtNLM"/>
    </source>
</evidence>
<dbReference type="InterPro" id="IPR011990">
    <property type="entry name" value="TPR-like_helical_dom_sf"/>
</dbReference>
<dbReference type="Gene3D" id="1.25.40.10">
    <property type="entry name" value="Tetratricopeptide repeat domain"/>
    <property type="match status" value="1"/>
</dbReference>
<sequence>QIFTTQFSSVRFSMGCNRVDMDQVEESKLGTEALDRGDYATAHVHYDNAIRLVPTNANCYLDKADVFYKEHK</sequence>
<dbReference type="SUPFAM" id="SSF48452">
    <property type="entry name" value="TPR-like"/>
    <property type="match status" value="1"/>
</dbReference>
<dbReference type="Pfam" id="PF13414">
    <property type="entry name" value="TPR_11"/>
    <property type="match status" value="1"/>
</dbReference>
<dbReference type="Proteomes" id="UP001328107">
    <property type="component" value="Unassembled WGS sequence"/>
</dbReference>
<dbReference type="AlphaFoldDB" id="A0AAN5D547"/>
<feature type="non-terminal residue" evidence="1">
    <location>
        <position position="72"/>
    </location>
</feature>
<proteinExistence type="predicted"/>
<organism evidence="1 2">
    <name type="scientific">Pristionchus mayeri</name>
    <dbReference type="NCBI Taxonomy" id="1317129"/>
    <lineage>
        <taxon>Eukaryota</taxon>
        <taxon>Metazoa</taxon>
        <taxon>Ecdysozoa</taxon>
        <taxon>Nematoda</taxon>
        <taxon>Chromadorea</taxon>
        <taxon>Rhabditida</taxon>
        <taxon>Rhabditina</taxon>
        <taxon>Diplogasteromorpha</taxon>
        <taxon>Diplogasteroidea</taxon>
        <taxon>Neodiplogasteridae</taxon>
        <taxon>Pristionchus</taxon>
    </lineage>
</organism>
<accession>A0AAN5D547</accession>
<reference evidence="2" key="1">
    <citation type="submission" date="2022-10" db="EMBL/GenBank/DDBJ databases">
        <title>Genome assembly of Pristionchus species.</title>
        <authorList>
            <person name="Yoshida K."/>
            <person name="Sommer R.J."/>
        </authorList>
    </citation>
    <scope>NUCLEOTIDE SEQUENCE [LARGE SCALE GENOMIC DNA]</scope>
    <source>
        <strain evidence="2">RS5460</strain>
    </source>
</reference>
<name>A0AAN5D547_9BILA</name>
<evidence type="ECO:0000313" key="2">
    <source>
        <dbReference type="Proteomes" id="UP001328107"/>
    </source>
</evidence>
<comment type="caution">
    <text evidence="1">The sequence shown here is derived from an EMBL/GenBank/DDBJ whole genome shotgun (WGS) entry which is preliminary data.</text>
</comment>
<gene>
    <name evidence="1" type="ORF">PMAYCL1PPCAC_26420</name>
</gene>
<keyword evidence="2" id="KW-1185">Reference proteome</keyword>
<feature type="non-terminal residue" evidence="1">
    <location>
        <position position="1"/>
    </location>
</feature>
<dbReference type="EMBL" id="BTRK01000005">
    <property type="protein sequence ID" value="GMR56225.1"/>
    <property type="molecule type" value="Genomic_DNA"/>
</dbReference>